<dbReference type="AlphaFoldDB" id="A0A840Z346"/>
<organism evidence="3 4">
    <name type="scientific">Stakelama sediminis</name>
    <dbReference type="NCBI Taxonomy" id="463200"/>
    <lineage>
        <taxon>Bacteria</taxon>
        <taxon>Pseudomonadati</taxon>
        <taxon>Pseudomonadota</taxon>
        <taxon>Alphaproteobacteria</taxon>
        <taxon>Sphingomonadales</taxon>
        <taxon>Sphingomonadaceae</taxon>
        <taxon>Stakelama</taxon>
    </lineage>
</organism>
<evidence type="ECO:0000259" key="2">
    <source>
        <dbReference type="Pfam" id="PF25917"/>
    </source>
</evidence>
<feature type="domain" description="Multidrug resistance protein MdtA-like barrel-sandwich hybrid" evidence="2">
    <location>
        <begin position="66"/>
        <end position="217"/>
    </location>
</feature>
<proteinExistence type="inferred from homology"/>
<dbReference type="Gene3D" id="2.40.30.170">
    <property type="match status" value="1"/>
</dbReference>
<protein>
    <submittedName>
        <fullName evidence="3">RND family efflux transporter MFP subunit</fullName>
    </submittedName>
</protein>
<dbReference type="Gene3D" id="2.40.420.20">
    <property type="match status" value="1"/>
</dbReference>
<keyword evidence="4" id="KW-1185">Reference proteome</keyword>
<dbReference type="InterPro" id="IPR058625">
    <property type="entry name" value="MdtA-like_BSH"/>
</dbReference>
<dbReference type="Gene3D" id="2.40.50.100">
    <property type="match status" value="1"/>
</dbReference>
<comment type="similarity">
    <text evidence="1">Belongs to the membrane fusion protein (MFP) (TC 8.A.1) family.</text>
</comment>
<dbReference type="PANTHER" id="PTHR30469:SF15">
    <property type="entry name" value="HLYD FAMILY OF SECRETION PROTEINS"/>
    <property type="match status" value="1"/>
</dbReference>
<dbReference type="Pfam" id="PF25917">
    <property type="entry name" value="BSH_RND"/>
    <property type="match status" value="1"/>
</dbReference>
<dbReference type="GO" id="GO:0015562">
    <property type="term" value="F:efflux transmembrane transporter activity"/>
    <property type="evidence" value="ECO:0007669"/>
    <property type="project" value="TreeGrafter"/>
</dbReference>
<comment type="caution">
    <text evidence="3">The sequence shown here is derived from an EMBL/GenBank/DDBJ whole genome shotgun (WGS) entry which is preliminary data.</text>
</comment>
<dbReference type="PANTHER" id="PTHR30469">
    <property type="entry name" value="MULTIDRUG RESISTANCE PROTEIN MDTA"/>
    <property type="match status" value="1"/>
</dbReference>
<reference evidence="3 4" key="1">
    <citation type="submission" date="2020-08" db="EMBL/GenBank/DDBJ databases">
        <title>Genomic Encyclopedia of Type Strains, Phase IV (KMG-IV): sequencing the most valuable type-strain genomes for metagenomic binning, comparative biology and taxonomic classification.</title>
        <authorList>
            <person name="Goeker M."/>
        </authorList>
    </citation>
    <scope>NUCLEOTIDE SEQUENCE [LARGE SCALE GENOMIC DNA]</scope>
    <source>
        <strain evidence="3 4">DSM 27203</strain>
    </source>
</reference>
<dbReference type="RefSeq" id="WP_184005734.1">
    <property type="nucleotide sequence ID" value="NZ_BAABIF010000007.1"/>
</dbReference>
<accession>A0A840Z346</accession>
<evidence type="ECO:0000313" key="3">
    <source>
        <dbReference type="EMBL" id="MBB5720150.1"/>
    </source>
</evidence>
<dbReference type="NCBIfam" id="TIGR01730">
    <property type="entry name" value="RND_mfp"/>
    <property type="match status" value="1"/>
</dbReference>
<dbReference type="Proteomes" id="UP000554342">
    <property type="component" value="Unassembled WGS sequence"/>
</dbReference>
<evidence type="ECO:0000313" key="4">
    <source>
        <dbReference type="Proteomes" id="UP000554342"/>
    </source>
</evidence>
<dbReference type="InterPro" id="IPR006143">
    <property type="entry name" value="RND_pump_MFP"/>
</dbReference>
<evidence type="ECO:0000256" key="1">
    <source>
        <dbReference type="ARBA" id="ARBA00009477"/>
    </source>
</evidence>
<dbReference type="GO" id="GO:1990281">
    <property type="term" value="C:efflux pump complex"/>
    <property type="evidence" value="ECO:0007669"/>
    <property type="project" value="TreeGrafter"/>
</dbReference>
<dbReference type="Gene3D" id="1.10.287.470">
    <property type="entry name" value="Helix hairpin bin"/>
    <property type="match status" value="1"/>
</dbReference>
<gene>
    <name evidence="3" type="ORF">FHR23_003112</name>
</gene>
<sequence length="383" mass="40817">MNITTMQRRKVALIAVLVILAVSLGYVALRSGPLAPVAVTTADVENRTLRPALFGVGTIDAERIYHVGPTFAGRVRRLTVNVGDRVVAGQLIGEMDPVDLDDRLSAQVSAVRGAETSVSEANARRTHAAAEADRYESLLEARATSEEVLAAKRQDLVVAEAAAATARSNLDRMRSDYAGLQSQRGNLRLVAPASGIVTLREVEPGAAVAGGQTVIEIIDPASLWVNVRFDQVSSAGLMAGLPARVQLRSRDGEVLRGRVLRIEPRADAVTEETLVKVVFDTLPVPLPPLGEYVEVTVDLAPLPDGPVVPNAAVRRQGDSIGVWRLEDGEPVFVPVTPGKSDLDGQVQILRGLSEGDTIIVYSERELSVSSSISIVERIPGVTP</sequence>
<name>A0A840Z346_9SPHN</name>
<dbReference type="SUPFAM" id="SSF111369">
    <property type="entry name" value="HlyD-like secretion proteins"/>
    <property type="match status" value="1"/>
</dbReference>
<dbReference type="EMBL" id="JACIJI010000009">
    <property type="protein sequence ID" value="MBB5720150.1"/>
    <property type="molecule type" value="Genomic_DNA"/>
</dbReference>